<dbReference type="OMA" id="GFMKYMM"/>
<reference evidence="4" key="2">
    <citation type="submission" date="2025-09" db="UniProtKB">
        <authorList>
            <consortium name="Ensembl"/>
        </authorList>
    </citation>
    <scope>IDENTIFICATION</scope>
</reference>
<dbReference type="Ensembl" id="ENSGMOT00000034808.1">
    <property type="protein sequence ID" value="ENSGMOP00000052157.1"/>
    <property type="gene ID" value="ENSGMOG00000024878.1"/>
</dbReference>
<feature type="transmembrane region" description="Helical" evidence="2">
    <location>
        <begin position="90"/>
        <end position="115"/>
    </location>
</feature>
<evidence type="ECO:0000313" key="4">
    <source>
        <dbReference type="Ensembl" id="ENSGMOP00000052157.1"/>
    </source>
</evidence>
<dbReference type="GeneTree" id="ENSGT00940000168248"/>
<dbReference type="Proteomes" id="UP000694546">
    <property type="component" value="Chromosome 16"/>
</dbReference>
<protein>
    <recommendedName>
        <fullName evidence="3">SEA domain-containing protein</fullName>
    </recommendedName>
</protein>
<evidence type="ECO:0000256" key="2">
    <source>
        <dbReference type="SAM" id="Phobius"/>
    </source>
</evidence>
<dbReference type="GeneID" id="115561296"/>
<accession>A0A8C5BWR2</accession>
<dbReference type="PANTHER" id="PTHR14636">
    <property type="entry name" value="TPA-INDUCED TRANSMEMBRANE PROTEIN"/>
    <property type="match status" value="1"/>
</dbReference>
<reference evidence="4" key="1">
    <citation type="submission" date="2025-08" db="UniProtKB">
        <authorList>
            <consortium name="Ensembl"/>
        </authorList>
    </citation>
    <scope>IDENTIFICATION</scope>
</reference>
<dbReference type="Pfam" id="PF01390">
    <property type="entry name" value="SEA"/>
    <property type="match status" value="1"/>
</dbReference>
<dbReference type="AlphaFoldDB" id="A0A8C5BWR2"/>
<keyword evidence="2" id="KW-1133">Transmembrane helix</keyword>
<keyword evidence="5" id="KW-1185">Reference proteome</keyword>
<dbReference type="Gene3D" id="3.30.70.960">
    <property type="entry name" value="SEA domain"/>
    <property type="match status" value="1"/>
</dbReference>
<dbReference type="RefSeq" id="XP_030237101.1">
    <property type="nucleotide sequence ID" value="XM_030381241.1"/>
</dbReference>
<keyword evidence="2" id="KW-0812">Transmembrane</keyword>
<feature type="compositionally biased region" description="Polar residues" evidence="1">
    <location>
        <begin position="47"/>
        <end position="57"/>
    </location>
</feature>
<dbReference type="InterPro" id="IPR033223">
    <property type="entry name" value="TTMP"/>
</dbReference>
<dbReference type="PANTHER" id="PTHR14636:SF1">
    <property type="entry name" value="TPA-INDUCED TRANSMEMBRANE PROTEIN"/>
    <property type="match status" value="1"/>
</dbReference>
<dbReference type="OrthoDB" id="8879801at2759"/>
<feature type="domain" description="SEA" evidence="3">
    <location>
        <begin position="130"/>
        <end position="251"/>
    </location>
</feature>
<organism evidence="4 5">
    <name type="scientific">Gadus morhua</name>
    <name type="common">Atlantic cod</name>
    <dbReference type="NCBI Taxonomy" id="8049"/>
    <lineage>
        <taxon>Eukaryota</taxon>
        <taxon>Metazoa</taxon>
        <taxon>Chordata</taxon>
        <taxon>Craniata</taxon>
        <taxon>Vertebrata</taxon>
        <taxon>Euteleostomi</taxon>
        <taxon>Actinopterygii</taxon>
        <taxon>Neopterygii</taxon>
        <taxon>Teleostei</taxon>
        <taxon>Neoteleostei</taxon>
        <taxon>Acanthomorphata</taxon>
        <taxon>Zeiogadaria</taxon>
        <taxon>Gadariae</taxon>
        <taxon>Gadiformes</taxon>
        <taxon>Gadoidei</taxon>
        <taxon>Gadidae</taxon>
        <taxon>Gadus</taxon>
    </lineage>
</organism>
<evidence type="ECO:0000313" key="5">
    <source>
        <dbReference type="Proteomes" id="UP000694546"/>
    </source>
</evidence>
<keyword evidence="2" id="KW-0472">Membrane</keyword>
<evidence type="ECO:0000259" key="3">
    <source>
        <dbReference type="PROSITE" id="PS50024"/>
    </source>
</evidence>
<feature type="region of interest" description="Disordered" evidence="1">
    <location>
        <begin position="1"/>
        <end position="57"/>
    </location>
</feature>
<dbReference type="PROSITE" id="PS50024">
    <property type="entry name" value="SEA"/>
    <property type="match status" value="1"/>
</dbReference>
<sequence length="251" mass="28300">MSMELQSLGTNRSNGDGADHVSASEQVQNGSTPAEQNPLLSPYPENNGDTIIQVSEDVSTERRKRKKKVVREVERLTTALNAKVFWKCSVWMTILFLLFFIAAVIFISIVLCSVFRKDPDDTFDRSSYQIPRDFNGSFRLTNQVSAEELLTSSNQSQVLASQLQKKLYGLYSDSPALGRYFSNAEIYDIRNGSTEAVFGLSFLLPRADQERLRSFTLSRQLVYNVLRQALYDQDTNPPGALYIEPGSLQMN</sequence>
<dbReference type="InterPro" id="IPR036364">
    <property type="entry name" value="SEA_dom_sf"/>
</dbReference>
<feature type="compositionally biased region" description="Polar residues" evidence="1">
    <location>
        <begin position="23"/>
        <end position="39"/>
    </location>
</feature>
<dbReference type="SUPFAM" id="SSF82671">
    <property type="entry name" value="SEA domain"/>
    <property type="match status" value="1"/>
</dbReference>
<feature type="compositionally biased region" description="Polar residues" evidence="1">
    <location>
        <begin position="1"/>
        <end position="14"/>
    </location>
</feature>
<proteinExistence type="predicted"/>
<evidence type="ECO:0000256" key="1">
    <source>
        <dbReference type="SAM" id="MobiDB-lite"/>
    </source>
</evidence>
<gene>
    <name evidence="4" type="primary">c16h3orf52</name>
</gene>
<name>A0A8C5BWR2_GADMO</name>
<dbReference type="InterPro" id="IPR000082">
    <property type="entry name" value="SEA_dom"/>
</dbReference>